<organism evidence="2 3">
    <name type="scientific">Faecalibacillus faecis</name>
    <dbReference type="NCBI Taxonomy" id="1982628"/>
    <lineage>
        <taxon>Bacteria</taxon>
        <taxon>Bacillati</taxon>
        <taxon>Bacillota</taxon>
        <taxon>Erysipelotrichia</taxon>
        <taxon>Erysipelotrichales</taxon>
        <taxon>Coprobacillaceae</taxon>
        <taxon>Faecalibacillus</taxon>
    </lineage>
</organism>
<dbReference type="AlphaFoldDB" id="A0AAW4VRM7"/>
<evidence type="ECO:0000313" key="2">
    <source>
        <dbReference type="EMBL" id="MCB8611712.1"/>
    </source>
</evidence>
<feature type="non-terminal residue" evidence="2">
    <location>
        <position position="70"/>
    </location>
</feature>
<gene>
    <name evidence="2" type="ORF">LJD69_14060</name>
</gene>
<evidence type="ECO:0000313" key="3">
    <source>
        <dbReference type="Proteomes" id="UP001198439"/>
    </source>
</evidence>
<sequence length="70" mass="7978">GPFVVGFGTVSLLIFILSKIDLDKQNPKKFFPNLVYALFTILILFILWSGTRTKIAVTIWDQFFIHFLGG</sequence>
<feature type="transmembrane region" description="Helical" evidence="1">
    <location>
        <begin position="34"/>
        <end position="51"/>
    </location>
</feature>
<feature type="non-terminal residue" evidence="2">
    <location>
        <position position="1"/>
    </location>
</feature>
<accession>A0AAW4VRM7</accession>
<protein>
    <submittedName>
        <fullName evidence="2">Uncharacterized protein</fullName>
    </submittedName>
</protein>
<name>A0AAW4VRM7_9FIRM</name>
<evidence type="ECO:0000256" key="1">
    <source>
        <dbReference type="SAM" id="Phobius"/>
    </source>
</evidence>
<dbReference type="Proteomes" id="UP001198439">
    <property type="component" value="Unassembled WGS sequence"/>
</dbReference>
<keyword evidence="1" id="KW-0812">Transmembrane</keyword>
<reference evidence="2" key="1">
    <citation type="submission" date="2021-10" db="EMBL/GenBank/DDBJ databases">
        <title>Collection of gut derived symbiotic bacterial strains cultured from healthy donors.</title>
        <authorList>
            <person name="Lin H."/>
            <person name="Littmann E."/>
            <person name="Kohout C."/>
            <person name="Pamer E.G."/>
        </authorList>
    </citation>
    <scope>NUCLEOTIDE SEQUENCE</scope>
    <source>
        <strain evidence="2">DFI.4.48</strain>
    </source>
</reference>
<dbReference type="RefSeq" id="WP_227280255.1">
    <property type="nucleotide sequence ID" value="NZ_JAJDKZ010000349.1"/>
</dbReference>
<keyword evidence="1" id="KW-1133">Transmembrane helix</keyword>
<feature type="transmembrane region" description="Helical" evidence="1">
    <location>
        <begin position="6"/>
        <end position="22"/>
    </location>
</feature>
<dbReference type="EMBL" id="JAJDKZ010000349">
    <property type="protein sequence ID" value="MCB8611712.1"/>
    <property type="molecule type" value="Genomic_DNA"/>
</dbReference>
<comment type="caution">
    <text evidence="2">The sequence shown here is derived from an EMBL/GenBank/DDBJ whole genome shotgun (WGS) entry which is preliminary data.</text>
</comment>
<keyword evidence="1" id="KW-0472">Membrane</keyword>
<proteinExistence type="predicted"/>